<dbReference type="GO" id="GO:0003700">
    <property type="term" value="F:DNA-binding transcription factor activity"/>
    <property type="evidence" value="ECO:0007669"/>
    <property type="project" value="InterPro"/>
</dbReference>
<evidence type="ECO:0000313" key="7">
    <source>
        <dbReference type="EMBL" id="MTD15283.1"/>
    </source>
</evidence>
<evidence type="ECO:0000256" key="3">
    <source>
        <dbReference type="ARBA" id="ARBA00023015"/>
    </source>
</evidence>
<dbReference type="CDD" id="cd00090">
    <property type="entry name" value="HTH_ARSR"/>
    <property type="match status" value="1"/>
</dbReference>
<name>A0A7K1FPW2_9ACTN</name>
<keyword evidence="4" id="KW-0238">DNA-binding</keyword>
<dbReference type="GO" id="GO:0006950">
    <property type="term" value="P:response to stress"/>
    <property type="evidence" value="ECO:0007669"/>
    <property type="project" value="TreeGrafter"/>
</dbReference>
<protein>
    <submittedName>
        <fullName evidence="7">MarR family transcriptional regulator</fullName>
    </submittedName>
</protein>
<dbReference type="RefSeq" id="WP_154769338.1">
    <property type="nucleotide sequence ID" value="NZ_WLYK01000005.1"/>
</dbReference>
<gene>
    <name evidence="7" type="ORF">GIS00_15175</name>
</gene>
<keyword evidence="3" id="KW-0805">Transcription regulation</keyword>
<evidence type="ECO:0000256" key="1">
    <source>
        <dbReference type="ARBA" id="ARBA00004496"/>
    </source>
</evidence>
<dbReference type="Gene3D" id="1.10.10.10">
    <property type="entry name" value="Winged helix-like DNA-binding domain superfamily/Winged helix DNA-binding domain"/>
    <property type="match status" value="1"/>
</dbReference>
<organism evidence="7 8">
    <name type="scientific">Nakamurella alba</name>
    <dbReference type="NCBI Taxonomy" id="2665158"/>
    <lineage>
        <taxon>Bacteria</taxon>
        <taxon>Bacillati</taxon>
        <taxon>Actinomycetota</taxon>
        <taxon>Actinomycetes</taxon>
        <taxon>Nakamurellales</taxon>
        <taxon>Nakamurellaceae</taxon>
        <taxon>Nakamurella</taxon>
    </lineage>
</organism>
<dbReference type="InterPro" id="IPR039422">
    <property type="entry name" value="MarR/SlyA-like"/>
</dbReference>
<keyword evidence="8" id="KW-1185">Reference proteome</keyword>
<dbReference type="GO" id="GO:0005737">
    <property type="term" value="C:cytoplasm"/>
    <property type="evidence" value="ECO:0007669"/>
    <property type="project" value="UniProtKB-SubCell"/>
</dbReference>
<dbReference type="SUPFAM" id="SSF46785">
    <property type="entry name" value="Winged helix' DNA-binding domain"/>
    <property type="match status" value="1"/>
</dbReference>
<sequence length="147" mass="16097">MPGPDQQLCVAVYRAAHAFTAVYRPLLEPFGLTYPQYVTMLTLWEAGRIGRPTATVRELGDRLDLDSGTLSPLLRRLTDAGLVVRRREGSDGRTVQVHLTEQGRALEQQLLHVPAQVAGCTQFGPADVGRLIGELHALTDQLRGAEV</sequence>
<dbReference type="InterPro" id="IPR036390">
    <property type="entry name" value="WH_DNA-bd_sf"/>
</dbReference>
<dbReference type="EMBL" id="WLYK01000005">
    <property type="protein sequence ID" value="MTD15283.1"/>
    <property type="molecule type" value="Genomic_DNA"/>
</dbReference>
<dbReference type="GO" id="GO:0003677">
    <property type="term" value="F:DNA binding"/>
    <property type="evidence" value="ECO:0007669"/>
    <property type="project" value="UniProtKB-KW"/>
</dbReference>
<dbReference type="PROSITE" id="PS50995">
    <property type="entry name" value="HTH_MARR_2"/>
    <property type="match status" value="1"/>
</dbReference>
<dbReference type="InterPro" id="IPR000835">
    <property type="entry name" value="HTH_MarR-typ"/>
</dbReference>
<proteinExistence type="predicted"/>
<evidence type="ECO:0000259" key="6">
    <source>
        <dbReference type="PROSITE" id="PS50995"/>
    </source>
</evidence>
<feature type="domain" description="HTH marR-type" evidence="6">
    <location>
        <begin position="5"/>
        <end position="140"/>
    </location>
</feature>
<evidence type="ECO:0000256" key="5">
    <source>
        <dbReference type="ARBA" id="ARBA00023163"/>
    </source>
</evidence>
<dbReference type="PANTHER" id="PTHR33164:SF5">
    <property type="entry name" value="ORGANIC HYDROPEROXIDE RESISTANCE TRANSCRIPTIONAL REGULATOR"/>
    <property type="match status" value="1"/>
</dbReference>
<evidence type="ECO:0000256" key="2">
    <source>
        <dbReference type="ARBA" id="ARBA00022490"/>
    </source>
</evidence>
<dbReference type="InterPro" id="IPR055166">
    <property type="entry name" value="Transc_reg_Sar_Rot_HTH"/>
</dbReference>
<dbReference type="InterPro" id="IPR036388">
    <property type="entry name" value="WH-like_DNA-bd_sf"/>
</dbReference>
<comment type="caution">
    <text evidence="7">The sequence shown here is derived from an EMBL/GenBank/DDBJ whole genome shotgun (WGS) entry which is preliminary data.</text>
</comment>
<keyword evidence="2" id="KW-0963">Cytoplasm</keyword>
<evidence type="ECO:0000313" key="8">
    <source>
        <dbReference type="Proteomes" id="UP000460221"/>
    </source>
</evidence>
<dbReference type="AlphaFoldDB" id="A0A7K1FPW2"/>
<dbReference type="InterPro" id="IPR011991">
    <property type="entry name" value="ArsR-like_HTH"/>
</dbReference>
<keyword evidence="5" id="KW-0804">Transcription</keyword>
<comment type="subcellular location">
    <subcellularLocation>
        <location evidence="1">Cytoplasm</location>
    </subcellularLocation>
</comment>
<accession>A0A7K1FPW2</accession>
<dbReference type="Pfam" id="PF22381">
    <property type="entry name" value="Staph_reg_Sar_Rot"/>
    <property type="match status" value="1"/>
</dbReference>
<reference evidence="7 8" key="1">
    <citation type="submission" date="2019-11" db="EMBL/GenBank/DDBJ databases">
        <authorList>
            <person name="Jiang L.-Q."/>
        </authorList>
    </citation>
    <scope>NUCLEOTIDE SEQUENCE [LARGE SCALE GENOMIC DNA]</scope>
    <source>
        <strain evidence="7 8">YIM 132087</strain>
    </source>
</reference>
<dbReference type="SMART" id="SM00347">
    <property type="entry name" value="HTH_MARR"/>
    <property type="match status" value="1"/>
</dbReference>
<dbReference type="PRINTS" id="PR00598">
    <property type="entry name" value="HTHMARR"/>
</dbReference>
<dbReference type="PANTHER" id="PTHR33164">
    <property type="entry name" value="TRANSCRIPTIONAL REGULATOR, MARR FAMILY"/>
    <property type="match status" value="1"/>
</dbReference>
<evidence type="ECO:0000256" key="4">
    <source>
        <dbReference type="ARBA" id="ARBA00023125"/>
    </source>
</evidence>
<dbReference type="Proteomes" id="UP000460221">
    <property type="component" value="Unassembled WGS sequence"/>
</dbReference>